<evidence type="ECO:0000256" key="1">
    <source>
        <dbReference type="SAM" id="MobiDB-lite"/>
    </source>
</evidence>
<evidence type="ECO:0000313" key="2">
    <source>
        <dbReference type="EMBL" id="GLI67566.1"/>
    </source>
</evidence>
<feature type="region of interest" description="Disordered" evidence="1">
    <location>
        <begin position="461"/>
        <end position="505"/>
    </location>
</feature>
<dbReference type="InterPro" id="IPR016965">
    <property type="entry name" value="Pase_PHOSPHO-typ"/>
</dbReference>
<sequence length="590" mass="61632">MFIHWTVQTRPTRPTRPTSPRPAKVRMATKGTPTTPTSVLPRLWVFDFDWTVVDENSDTWIHRCTPGGSLPPALRNSYVPPDWVGYMNRVLDFLSQKGVTADDLRAQLQVIPWTPGMRQLLEAIADSTHTAPDGAEQQAVAAAAGLSTSGASVGYATASGTAVSNAATDLAVTSAINDYVVGADAKNGFGPPDVVPVLVPVMPPVAGDGAATFQLPATGSPLAAFKEECAEEEEEERKHQEGERVVGDRDSAAVVTKVIRERLGEPQHAVILSDANSLFTPWILDGGGGAAACNGASTCGEASGTYAAPSPMVGTAEKAVTSGTQREGDTTRSSAGGIAALHRQRPLSSAFLSIHTNPAVIDPATGRIRVSPYHGVDPGSVAPPHSCPRCHPNLCKRAALQGLLEEQATRGVLYRQVVYVGDGRNDLCPCLALRPNDVVMARSGFALHKLLAPCITQNASPTGAPGVSATNTTGSGIRDAGKANRGNSGGNSHAGATQREGRGDGHVYGTASGSTLVSMPAAPRQQGQVAPLSVRSAEAGADERLQAACVPWADAYDILRWVCEQEEAAIVDLDRSGGDDLATQVRSLTL</sequence>
<evidence type="ECO:0000313" key="3">
    <source>
        <dbReference type="Proteomes" id="UP001165090"/>
    </source>
</evidence>
<proteinExistence type="predicted"/>
<organism evidence="2 3">
    <name type="scientific">Volvox africanus</name>
    <dbReference type="NCBI Taxonomy" id="51714"/>
    <lineage>
        <taxon>Eukaryota</taxon>
        <taxon>Viridiplantae</taxon>
        <taxon>Chlorophyta</taxon>
        <taxon>core chlorophytes</taxon>
        <taxon>Chlorophyceae</taxon>
        <taxon>CS clade</taxon>
        <taxon>Chlamydomonadales</taxon>
        <taxon>Volvocaceae</taxon>
        <taxon>Volvox</taxon>
    </lineage>
</organism>
<protein>
    <submittedName>
        <fullName evidence="2">Uncharacterized protein</fullName>
    </submittedName>
</protein>
<dbReference type="EMBL" id="BSDZ01000078">
    <property type="protein sequence ID" value="GLI67566.1"/>
    <property type="molecule type" value="Genomic_DNA"/>
</dbReference>
<dbReference type="InterPro" id="IPR036412">
    <property type="entry name" value="HAD-like_sf"/>
</dbReference>
<dbReference type="Proteomes" id="UP001165090">
    <property type="component" value="Unassembled WGS sequence"/>
</dbReference>
<comment type="caution">
    <text evidence="2">The sequence shown here is derived from an EMBL/GenBank/DDBJ whole genome shotgun (WGS) entry which is preliminary data.</text>
</comment>
<name>A0ABQ5SEF6_9CHLO</name>
<dbReference type="SUPFAM" id="SSF56784">
    <property type="entry name" value="HAD-like"/>
    <property type="match status" value="1"/>
</dbReference>
<dbReference type="Gene3D" id="3.40.50.1000">
    <property type="entry name" value="HAD superfamily/HAD-like"/>
    <property type="match status" value="2"/>
</dbReference>
<dbReference type="PANTHER" id="PTHR20889">
    <property type="entry name" value="PHOSPHATASE, ORPHAN 1, 2"/>
    <property type="match status" value="1"/>
</dbReference>
<dbReference type="Pfam" id="PF06888">
    <property type="entry name" value="Put_Phosphatase"/>
    <property type="match status" value="2"/>
</dbReference>
<keyword evidence="3" id="KW-1185">Reference proteome</keyword>
<feature type="region of interest" description="Disordered" evidence="1">
    <location>
        <begin position="1"/>
        <end position="34"/>
    </location>
</feature>
<feature type="compositionally biased region" description="Low complexity" evidence="1">
    <location>
        <begin position="9"/>
        <end position="22"/>
    </location>
</feature>
<dbReference type="PANTHER" id="PTHR20889:SF12">
    <property type="entry name" value="LP01149P"/>
    <property type="match status" value="1"/>
</dbReference>
<accession>A0ABQ5SEF6</accession>
<dbReference type="InterPro" id="IPR023214">
    <property type="entry name" value="HAD_sf"/>
</dbReference>
<gene>
    <name evidence="2" type="ORF">VaNZ11_011792</name>
</gene>
<reference evidence="2 3" key="1">
    <citation type="journal article" date="2023" name="IScience">
        <title>Expanded male sex-determining region conserved during the evolution of homothallism in the green alga Volvox.</title>
        <authorList>
            <person name="Yamamoto K."/>
            <person name="Matsuzaki R."/>
            <person name="Mahakham W."/>
            <person name="Heman W."/>
            <person name="Sekimoto H."/>
            <person name="Kawachi M."/>
            <person name="Minakuchi Y."/>
            <person name="Toyoda A."/>
            <person name="Nozaki H."/>
        </authorList>
    </citation>
    <scope>NUCLEOTIDE SEQUENCE [LARGE SCALE GENOMIC DNA]</scope>
    <source>
        <strain evidence="2 3">NIES-4468</strain>
    </source>
</reference>